<feature type="domain" description="CCHC-type" evidence="11">
    <location>
        <begin position="247"/>
        <end position="262"/>
    </location>
</feature>
<dbReference type="CDD" id="cd00303">
    <property type="entry name" value="retropepsin_like"/>
    <property type="match status" value="1"/>
</dbReference>
<keyword evidence="8" id="KW-0479">Metal-binding</keyword>
<dbReference type="Gene3D" id="2.40.70.10">
    <property type="entry name" value="Acid Proteases"/>
    <property type="match status" value="1"/>
</dbReference>
<dbReference type="InterPro" id="IPR001878">
    <property type="entry name" value="Znf_CCHC"/>
</dbReference>
<name>A0A9P6X7C8_RHIOR</name>
<evidence type="ECO:0000259" key="12">
    <source>
        <dbReference type="PROSITE" id="PS50878"/>
    </source>
</evidence>
<keyword evidence="9" id="KW-0175">Coiled coil</keyword>
<dbReference type="Gene3D" id="3.30.70.270">
    <property type="match status" value="2"/>
</dbReference>
<dbReference type="InterPro" id="IPR050951">
    <property type="entry name" value="Retrovirus_Pol_polyprotein"/>
</dbReference>
<feature type="domain" description="Integrase catalytic" evidence="13">
    <location>
        <begin position="1289"/>
        <end position="1456"/>
    </location>
</feature>
<dbReference type="GO" id="GO:0005634">
    <property type="term" value="C:nucleus"/>
    <property type="evidence" value="ECO:0007669"/>
    <property type="project" value="UniProtKB-ARBA"/>
</dbReference>
<dbReference type="Gene3D" id="4.10.60.10">
    <property type="entry name" value="Zinc finger, CCHC-type"/>
    <property type="match status" value="1"/>
</dbReference>
<reference evidence="14" key="1">
    <citation type="journal article" date="2020" name="Microb. Genom.">
        <title>Genetic diversity of clinical and environmental Mucorales isolates obtained from an investigation of mucormycosis cases among solid organ transplant recipients.</title>
        <authorList>
            <person name="Nguyen M.H."/>
            <person name="Kaul D."/>
            <person name="Muto C."/>
            <person name="Cheng S.J."/>
            <person name="Richter R.A."/>
            <person name="Bruno V.M."/>
            <person name="Liu G."/>
            <person name="Beyhan S."/>
            <person name="Sundermann A.J."/>
            <person name="Mounaud S."/>
            <person name="Pasculle A.W."/>
            <person name="Nierman W.C."/>
            <person name="Driscoll E."/>
            <person name="Cumbie R."/>
            <person name="Clancy C.J."/>
            <person name="Dupont C.L."/>
        </authorList>
    </citation>
    <scope>NUCLEOTIDE SEQUENCE</scope>
    <source>
        <strain evidence="14">GL11</strain>
    </source>
</reference>
<keyword evidence="2" id="KW-0808">Transferase</keyword>
<dbReference type="EMBL" id="JAANQT010001019">
    <property type="protein sequence ID" value="KAG1307026.1"/>
    <property type="molecule type" value="Genomic_DNA"/>
</dbReference>
<feature type="compositionally biased region" description="Acidic residues" evidence="10">
    <location>
        <begin position="183"/>
        <end position="193"/>
    </location>
</feature>
<dbReference type="GO" id="GO:0003676">
    <property type="term" value="F:nucleic acid binding"/>
    <property type="evidence" value="ECO:0007669"/>
    <property type="project" value="InterPro"/>
</dbReference>
<dbReference type="InterPro" id="IPR043502">
    <property type="entry name" value="DNA/RNA_pol_sf"/>
</dbReference>
<dbReference type="FunFam" id="3.30.70.270:FF:000020">
    <property type="entry name" value="Transposon Tf2-6 polyprotein-like Protein"/>
    <property type="match status" value="1"/>
</dbReference>
<protein>
    <recommendedName>
        <fullName evidence="1">RNA-directed DNA polymerase</fullName>
        <ecNumber evidence="1">2.7.7.49</ecNumber>
    </recommendedName>
</protein>
<dbReference type="InterPro" id="IPR021109">
    <property type="entry name" value="Peptidase_aspartic_dom_sf"/>
</dbReference>
<dbReference type="Pfam" id="PF17917">
    <property type="entry name" value="RT_RNaseH"/>
    <property type="match status" value="1"/>
</dbReference>
<feature type="coiled-coil region" evidence="9">
    <location>
        <begin position="53"/>
        <end position="80"/>
    </location>
</feature>
<dbReference type="GO" id="GO:0008270">
    <property type="term" value="F:zinc ion binding"/>
    <property type="evidence" value="ECO:0007669"/>
    <property type="project" value="UniProtKB-KW"/>
</dbReference>
<gene>
    <name evidence="14" type="ORF">G6F64_007133</name>
</gene>
<dbReference type="Gene3D" id="3.30.420.10">
    <property type="entry name" value="Ribonuclease H-like superfamily/Ribonuclease H"/>
    <property type="match status" value="1"/>
</dbReference>
<dbReference type="Pfam" id="PF19259">
    <property type="entry name" value="Ty3_capsid"/>
    <property type="match status" value="1"/>
</dbReference>
<keyword evidence="4" id="KW-0540">Nuclease</keyword>
<evidence type="ECO:0000256" key="1">
    <source>
        <dbReference type="ARBA" id="ARBA00012493"/>
    </source>
</evidence>
<evidence type="ECO:0000256" key="2">
    <source>
        <dbReference type="ARBA" id="ARBA00022679"/>
    </source>
</evidence>
<comment type="caution">
    <text evidence="14">The sequence shown here is derived from an EMBL/GenBank/DDBJ whole genome shotgun (WGS) entry which is preliminary data.</text>
</comment>
<dbReference type="InterPro" id="IPR045358">
    <property type="entry name" value="Ty3_capsid"/>
</dbReference>
<evidence type="ECO:0000259" key="11">
    <source>
        <dbReference type="PROSITE" id="PS50158"/>
    </source>
</evidence>
<dbReference type="Gene3D" id="3.10.10.10">
    <property type="entry name" value="HIV Type 1 Reverse Transcriptase, subunit A, domain 1"/>
    <property type="match status" value="1"/>
</dbReference>
<dbReference type="GO" id="GO:0003964">
    <property type="term" value="F:RNA-directed DNA polymerase activity"/>
    <property type="evidence" value="ECO:0007669"/>
    <property type="project" value="UniProtKB-KW"/>
</dbReference>
<accession>A0A9P6X7C8</accession>
<evidence type="ECO:0000256" key="8">
    <source>
        <dbReference type="PROSITE-ProRule" id="PRU00047"/>
    </source>
</evidence>
<sequence>MSLSSIKLDRFDGEDVDDWIEQFQAFAESNDWDEKQQFKRMPLFFSGKASRWFQNSKDDIKDLSSLIDELRQRFQVTLNKKQLWSKLNNMKRKESEDLRDYIDKFNEVKRKYEGSFKDKAKVPVDDSDYCEIFVAGLRPRSVRDKVEDKEPETLKQAMALAVKYEAKRKDRFKRGNPGHSNDDDTSDDQESDEAPVKITPEGYRQSDTNSDDSSLLKSLAARFERMELLVEERLSVPVAASGVNRSCYNCRQSGHQAKECNEPCKICKGSMTPPNHAFFNCPKYVPKRRGELEVKKEDSMHAVQVEGDSRQVYVLLDSDNEDNFADDEYVEESFAAKRQRSVSDNNATKQPVQEGYKKIRVQDILNPSAPAPMEVTPQEQNLPKPQRVMPAVNTPDPAVVKRVVNKRKKKPEDKSSDQWEVGKILGQKAITVSVQELADWSPKFRSEAKKYLTKPRRDMAPMVAMPAYKHEETLKAPGKNSGASPGAPRLNVKVNGMSVAAVLDGGSTSCLVSLQLIRDLGITELEESNTTHLMADGTKTPAVGEVRGLVLQLGSPDTGASVRVQVDATVFHQTDYPILLGRRLFEFLGVGTDWKTGFWYLRVKDTIVPLPIYYLHDAVVMDVSDSGDGSSSIIESSYLVIAELNENVSTLTEPVLLNETLGDGLPTPQEEIRGDLINNIKSNSTHLSLAQQEQLIDVLTSHLDAFGKTYQDLTQTDLLEFHVNTGEALPIAKRPNYWMSHEERELLRNEINEMVSQGILIPAMHNKNSKGTWAFPVMYVKKKTGDKRLVTQFQSLNEVTAVDSWPIPLLTDLLEAFVGANWFSTVDMLKGFNQIKVAPDSVEKLTITTPWGLYSYRVMPFGVKNGPSTFARAIYLALQQFIPEQVVAYMDDVTVFSSDFERHLLILGDILKRMIDVKFKLKPDKCRFAAKEVELLGYLVSPEGVRPNPKKVQAILEFPRPKNHRDIRAFVNLAGFFRRHINQFSAISAPLTGLLKKGVPFRWDQEHETSFLSLKAALKDAACLAFPDPRLPYNAYTDASDKGIGACLTQVIEGQGERPVCFLSRKLKVPEVKYATVEKELLAVYYALVKFRKYLIDKEFHLYTDNSAVRWLLKKSDPSSRLQRWIIAVQEFSYCVHHLPGKTNIVADVLSRYPPNNSVDASTDTEESMFVIEIDVDYEKYLEEVFLYLVTADQQVDKKIKNRSLKYVVVENKLYRKIGRGSEARLVLVPKRGEREAVIKQCHDGHGHFGCDSTWSRMYVNYWWPSAYQDVKDYVSTCYQCQINSSVPPRYAPGKIDVFHLFERFGLDYVGPLPTSSSGNKYIIVAMEYYTKWPVARATKKADAASAVLFVYEEIICHYGPPKVLLTDGGKHFDNKFIDQLSSFVNTKHHFAAPYHPETNGLVERFNGTLIKAIKKLCIEEPQKWDQHLQAVIYAYRTRAHSTLKISPYELLYGMAPSDIVPGDRDMIKQWGNRLGFERLYYLQSRNISDLDHAESVKYDKMPNKNKECMFNVGDIVLRVRRLKMNKLESNFQHKPFVVTGVFGLTVSLCDLNGKPLRRRINVQDLILFKFRRH</sequence>
<keyword evidence="8" id="KW-0863">Zinc-finger</keyword>
<dbReference type="PROSITE" id="PS50878">
    <property type="entry name" value="RT_POL"/>
    <property type="match status" value="1"/>
</dbReference>
<keyword evidence="3" id="KW-0548">Nucleotidyltransferase</keyword>
<dbReference type="InterPro" id="IPR043128">
    <property type="entry name" value="Rev_trsase/Diguanyl_cyclase"/>
</dbReference>
<dbReference type="Gene3D" id="1.10.340.70">
    <property type="match status" value="1"/>
</dbReference>
<dbReference type="InterPro" id="IPR001584">
    <property type="entry name" value="Integrase_cat-core"/>
</dbReference>
<keyword evidence="6" id="KW-0378">Hydrolase</keyword>
<dbReference type="CDD" id="cd09274">
    <property type="entry name" value="RNase_HI_RT_Ty3"/>
    <property type="match status" value="1"/>
</dbReference>
<dbReference type="Pfam" id="PF00078">
    <property type="entry name" value="RVT_1"/>
    <property type="match status" value="1"/>
</dbReference>
<evidence type="ECO:0000256" key="3">
    <source>
        <dbReference type="ARBA" id="ARBA00022695"/>
    </source>
</evidence>
<dbReference type="PANTHER" id="PTHR37984:SF5">
    <property type="entry name" value="PROTEIN NYNRIN-LIKE"/>
    <property type="match status" value="1"/>
</dbReference>
<feature type="region of interest" description="Disordered" evidence="10">
    <location>
        <begin position="169"/>
        <end position="212"/>
    </location>
</feature>
<keyword evidence="8" id="KW-0862">Zinc</keyword>
<evidence type="ECO:0000256" key="5">
    <source>
        <dbReference type="ARBA" id="ARBA00022759"/>
    </source>
</evidence>
<evidence type="ECO:0000313" key="14">
    <source>
        <dbReference type="EMBL" id="KAG1307026.1"/>
    </source>
</evidence>
<proteinExistence type="predicted"/>
<dbReference type="PROSITE" id="PS50158">
    <property type="entry name" value="ZF_CCHC"/>
    <property type="match status" value="1"/>
</dbReference>
<dbReference type="Pfam" id="PF00098">
    <property type="entry name" value="zf-CCHC"/>
    <property type="match status" value="1"/>
</dbReference>
<keyword evidence="7" id="KW-0695">RNA-directed DNA polymerase</keyword>
<evidence type="ECO:0000259" key="13">
    <source>
        <dbReference type="PROSITE" id="PS50994"/>
    </source>
</evidence>
<dbReference type="GO" id="GO:0004519">
    <property type="term" value="F:endonuclease activity"/>
    <property type="evidence" value="ECO:0007669"/>
    <property type="project" value="UniProtKB-KW"/>
</dbReference>
<dbReference type="SUPFAM" id="SSF53098">
    <property type="entry name" value="Ribonuclease H-like"/>
    <property type="match status" value="1"/>
</dbReference>
<keyword evidence="15" id="KW-1185">Reference proteome</keyword>
<evidence type="ECO:0000256" key="4">
    <source>
        <dbReference type="ARBA" id="ARBA00022722"/>
    </source>
</evidence>
<dbReference type="SUPFAM" id="SSF57756">
    <property type="entry name" value="Retrovirus zinc finger-like domains"/>
    <property type="match status" value="1"/>
</dbReference>
<dbReference type="PANTHER" id="PTHR37984">
    <property type="entry name" value="PROTEIN CBG26694"/>
    <property type="match status" value="1"/>
</dbReference>
<dbReference type="InterPro" id="IPR036397">
    <property type="entry name" value="RNaseH_sf"/>
</dbReference>
<dbReference type="FunFam" id="1.10.340.70:FF:000001">
    <property type="entry name" value="Retrovirus-related Pol polyprotein from transposon gypsy-like Protein"/>
    <property type="match status" value="1"/>
</dbReference>
<dbReference type="CDD" id="cd01647">
    <property type="entry name" value="RT_LTR"/>
    <property type="match status" value="1"/>
</dbReference>
<evidence type="ECO:0000313" key="15">
    <source>
        <dbReference type="Proteomes" id="UP000716291"/>
    </source>
</evidence>
<feature type="domain" description="Reverse transcriptase" evidence="12">
    <location>
        <begin position="761"/>
        <end position="940"/>
    </location>
</feature>
<dbReference type="EC" id="2.7.7.49" evidence="1"/>
<dbReference type="InterPro" id="IPR041588">
    <property type="entry name" value="Integrase_H2C2"/>
</dbReference>
<dbReference type="InterPro" id="IPR036875">
    <property type="entry name" value="Znf_CCHC_sf"/>
</dbReference>
<dbReference type="Pfam" id="PF17921">
    <property type="entry name" value="Integrase_H2C2"/>
    <property type="match status" value="1"/>
</dbReference>
<evidence type="ECO:0000256" key="6">
    <source>
        <dbReference type="ARBA" id="ARBA00022801"/>
    </source>
</evidence>
<evidence type="ECO:0000256" key="7">
    <source>
        <dbReference type="ARBA" id="ARBA00022918"/>
    </source>
</evidence>
<dbReference type="InterPro" id="IPR041373">
    <property type="entry name" value="RT_RNaseH"/>
</dbReference>
<dbReference type="GO" id="GO:0015074">
    <property type="term" value="P:DNA integration"/>
    <property type="evidence" value="ECO:0007669"/>
    <property type="project" value="InterPro"/>
</dbReference>
<dbReference type="InterPro" id="IPR012337">
    <property type="entry name" value="RNaseH-like_sf"/>
</dbReference>
<dbReference type="SUPFAM" id="SSF56672">
    <property type="entry name" value="DNA/RNA polymerases"/>
    <property type="match status" value="1"/>
</dbReference>
<dbReference type="PROSITE" id="PS50994">
    <property type="entry name" value="INTEGRASE"/>
    <property type="match status" value="1"/>
</dbReference>
<dbReference type="SMART" id="SM00343">
    <property type="entry name" value="ZnF_C2HC"/>
    <property type="match status" value="1"/>
</dbReference>
<dbReference type="InterPro" id="IPR000477">
    <property type="entry name" value="RT_dom"/>
</dbReference>
<evidence type="ECO:0000256" key="10">
    <source>
        <dbReference type="SAM" id="MobiDB-lite"/>
    </source>
</evidence>
<keyword evidence="5" id="KW-0255">Endonuclease</keyword>
<evidence type="ECO:0000256" key="9">
    <source>
        <dbReference type="SAM" id="Coils"/>
    </source>
</evidence>
<dbReference type="FunFam" id="3.30.420.10:FF:000032">
    <property type="entry name" value="Retrovirus-related Pol polyprotein from transposon 297-like Protein"/>
    <property type="match status" value="1"/>
</dbReference>
<organism evidence="14 15">
    <name type="scientific">Rhizopus oryzae</name>
    <name type="common">Mucormycosis agent</name>
    <name type="synonym">Rhizopus arrhizus var. delemar</name>
    <dbReference type="NCBI Taxonomy" id="64495"/>
    <lineage>
        <taxon>Eukaryota</taxon>
        <taxon>Fungi</taxon>
        <taxon>Fungi incertae sedis</taxon>
        <taxon>Mucoromycota</taxon>
        <taxon>Mucoromycotina</taxon>
        <taxon>Mucoromycetes</taxon>
        <taxon>Mucorales</taxon>
        <taxon>Mucorineae</taxon>
        <taxon>Rhizopodaceae</taxon>
        <taxon>Rhizopus</taxon>
    </lineage>
</organism>
<dbReference type="Pfam" id="PF00665">
    <property type="entry name" value="rve"/>
    <property type="match status" value="1"/>
</dbReference>
<dbReference type="GO" id="GO:0016787">
    <property type="term" value="F:hydrolase activity"/>
    <property type="evidence" value="ECO:0007669"/>
    <property type="project" value="UniProtKB-KW"/>
</dbReference>
<dbReference type="Proteomes" id="UP000716291">
    <property type="component" value="Unassembled WGS sequence"/>
</dbReference>